<dbReference type="Pfam" id="PF04773">
    <property type="entry name" value="FecR"/>
    <property type="match status" value="1"/>
</dbReference>
<keyword evidence="2" id="KW-0472">Membrane</keyword>
<dbReference type="PANTHER" id="PTHR30273:SF2">
    <property type="entry name" value="PROTEIN FECR"/>
    <property type="match status" value="1"/>
</dbReference>
<evidence type="ECO:0000313" key="4">
    <source>
        <dbReference type="EMBL" id="QDV70757.1"/>
    </source>
</evidence>
<keyword evidence="5" id="KW-1185">Reference proteome</keyword>
<accession>A0A518JYZ2</accession>
<proteinExistence type="predicted"/>
<feature type="region of interest" description="Disordered" evidence="1">
    <location>
        <begin position="378"/>
        <end position="411"/>
    </location>
</feature>
<dbReference type="KEGG" id="rcf:Poly24_44830"/>
<evidence type="ECO:0000259" key="3">
    <source>
        <dbReference type="Pfam" id="PF04773"/>
    </source>
</evidence>
<dbReference type="AlphaFoldDB" id="A0A518JYZ2"/>
<keyword evidence="2" id="KW-1133">Transmembrane helix</keyword>
<evidence type="ECO:0000256" key="1">
    <source>
        <dbReference type="SAM" id="MobiDB-lite"/>
    </source>
</evidence>
<dbReference type="PANTHER" id="PTHR30273">
    <property type="entry name" value="PERIPLASMIC SIGNAL SENSOR AND SIGMA FACTOR ACTIVATOR FECR-RELATED"/>
    <property type="match status" value="1"/>
</dbReference>
<organism evidence="4 5">
    <name type="scientific">Rosistilla carotiformis</name>
    <dbReference type="NCBI Taxonomy" id="2528017"/>
    <lineage>
        <taxon>Bacteria</taxon>
        <taxon>Pseudomonadati</taxon>
        <taxon>Planctomycetota</taxon>
        <taxon>Planctomycetia</taxon>
        <taxon>Pirellulales</taxon>
        <taxon>Pirellulaceae</taxon>
        <taxon>Rosistilla</taxon>
    </lineage>
</organism>
<dbReference type="Proteomes" id="UP000315082">
    <property type="component" value="Chromosome"/>
</dbReference>
<protein>
    <submittedName>
        <fullName evidence="4">FecR protein</fullName>
    </submittedName>
</protein>
<dbReference type="GO" id="GO:0016989">
    <property type="term" value="F:sigma factor antagonist activity"/>
    <property type="evidence" value="ECO:0007669"/>
    <property type="project" value="TreeGrafter"/>
</dbReference>
<dbReference type="EMBL" id="CP036348">
    <property type="protein sequence ID" value="QDV70757.1"/>
    <property type="molecule type" value="Genomic_DNA"/>
</dbReference>
<evidence type="ECO:0000256" key="2">
    <source>
        <dbReference type="SAM" id="Phobius"/>
    </source>
</evidence>
<name>A0A518JYZ2_9BACT</name>
<feature type="transmembrane region" description="Helical" evidence="2">
    <location>
        <begin position="108"/>
        <end position="127"/>
    </location>
</feature>
<evidence type="ECO:0000313" key="5">
    <source>
        <dbReference type="Proteomes" id="UP000315082"/>
    </source>
</evidence>
<dbReference type="InterPro" id="IPR012373">
    <property type="entry name" value="Ferrdict_sens_TM"/>
</dbReference>
<reference evidence="4 5" key="1">
    <citation type="submission" date="2019-02" db="EMBL/GenBank/DDBJ databases">
        <title>Deep-cultivation of Planctomycetes and their phenomic and genomic characterization uncovers novel biology.</title>
        <authorList>
            <person name="Wiegand S."/>
            <person name="Jogler M."/>
            <person name="Boedeker C."/>
            <person name="Pinto D."/>
            <person name="Vollmers J."/>
            <person name="Rivas-Marin E."/>
            <person name="Kohn T."/>
            <person name="Peeters S.H."/>
            <person name="Heuer A."/>
            <person name="Rast P."/>
            <person name="Oberbeckmann S."/>
            <person name="Bunk B."/>
            <person name="Jeske O."/>
            <person name="Meyerdierks A."/>
            <person name="Storesund J.E."/>
            <person name="Kallscheuer N."/>
            <person name="Luecker S."/>
            <person name="Lage O.M."/>
            <person name="Pohl T."/>
            <person name="Merkel B.J."/>
            <person name="Hornburger P."/>
            <person name="Mueller R.-W."/>
            <person name="Bruemmer F."/>
            <person name="Labrenz M."/>
            <person name="Spormann A.M."/>
            <person name="Op den Camp H."/>
            <person name="Overmann J."/>
            <person name="Amann R."/>
            <person name="Jetten M.S.M."/>
            <person name="Mascher T."/>
            <person name="Medema M.H."/>
            <person name="Devos D.P."/>
            <person name="Kaster A.-K."/>
            <person name="Ovreas L."/>
            <person name="Rohde M."/>
            <person name="Galperin M.Y."/>
            <person name="Jogler C."/>
        </authorList>
    </citation>
    <scope>NUCLEOTIDE SEQUENCE [LARGE SCALE GENOMIC DNA]</scope>
    <source>
        <strain evidence="4 5">Poly24</strain>
    </source>
</reference>
<gene>
    <name evidence="4" type="ORF">Poly24_44830</name>
</gene>
<dbReference type="InterPro" id="IPR006860">
    <property type="entry name" value="FecR"/>
</dbReference>
<dbReference type="Gene3D" id="2.60.120.1440">
    <property type="match status" value="1"/>
</dbReference>
<sequence>MNAFDRFAQLWTDYLEGELDEQGLAELRQLMAEDPRRVTLAADMFQTHRLLALAVDESKSRQDQFVREAMSRLPDNQDAFVRRVMSNMEPDASTSATPPKRNAFRTKAAAIGIAAAIMLAAVAAFYFGNPTQPQIAHDSENQPIGSATVAADVRLASNSNAKFFGELSPPVGAVLAGERDYVLMSGMIEVAFPAGASAILEGPAVFRVMSDECLALDVGSCSVHAPDGAEGFRVETPATRVVDRGTRFSVNVSETSETEVQVIEGAADIYDIGGDGEPMPDRDPTIRMTDGDAQKFSRGQAFAGGAIPFDASRYRSRLPDRIIAYETTTAAEDGGAENLTGVTLQRGGRVVTVPVEDLIPIRVASFKATEPGPLFVSTGQTLPDGRIGTSSDRSLVTGAINPGGSREPLTSDPVLSGPVLSGPVLSGPSATPGMAIQFASPVENGPGPDVVFFDVQTFSNPPDGDAFHVSPLRFREGLRSHSIRVYDLTMESPNARDLTAFYIHQFAQPVDSIADLQTQECFPNGKVLKFRGLAVGIDLSDLGYADGQRVDGLFIQDAMDDRHHVDPVFIGGLPAMAAASGETP</sequence>
<feature type="domain" description="FecR protein" evidence="3">
    <location>
        <begin position="220"/>
        <end position="267"/>
    </location>
</feature>
<dbReference type="RefSeq" id="WP_197452084.1">
    <property type="nucleotide sequence ID" value="NZ_CP036348.1"/>
</dbReference>
<keyword evidence="2" id="KW-0812">Transmembrane</keyword>